<reference evidence="1" key="1">
    <citation type="submission" date="2017-08" db="EMBL/GenBank/DDBJ databases">
        <authorList>
            <person name="Cuomo C."/>
            <person name="Billmyre B."/>
            <person name="Heitman J."/>
        </authorList>
    </citation>
    <scope>NUCLEOTIDE SEQUENCE</scope>
    <source>
        <strain evidence="1">CBS 12478</strain>
    </source>
</reference>
<name>A0A5M6BX19_9TREE</name>
<protein>
    <submittedName>
        <fullName evidence="1">Uncharacterized protein</fullName>
    </submittedName>
</protein>
<dbReference type="Proteomes" id="UP000322225">
    <property type="component" value="Chromosome 9"/>
</dbReference>
<evidence type="ECO:0000313" key="2">
    <source>
        <dbReference type="Proteomes" id="UP000322225"/>
    </source>
</evidence>
<dbReference type="RefSeq" id="XP_031860191.1">
    <property type="nucleotide sequence ID" value="XM_032005472.1"/>
</dbReference>
<dbReference type="KEGG" id="ksn:43589621"/>
<accession>A0A5M6BX19</accession>
<proteinExistence type="predicted"/>
<sequence length="205" mass="23451">MSAAHNRTHTTPRYRISDADAALERIESSMESRGSEHRHYTTFVRDYVNKIEKLCAYRPLRPRNPHEFVSPDREWVDIYQKLVPQFAGDEAMRQIRQHASGCTKECAHQDLQTLKRWKKCPTMADDFFREKWPAYEYFDAEDRSRLSKAVIGLSLELRQKFIDAHSSSALSSTTSSTDILPVSQAGGSTDLTSSDQAYSAWAGEL</sequence>
<keyword evidence="2" id="KW-1185">Reference proteome</keyword>
<dbReference type="EMBL" id="CP144059">
    <property type="protein sequence ID" value="WWD20601.1"/>
    <property type="molecule type" value="Genomic_DNA"/>
</dbReference>
<evidence type="ECO:0000313" key="1">
    <source>
        <dbReference type="EMBL" id="WWD20601.1"/>
    </source>
</evidence>
<organism evidence="1 2">
    <name type="scientific">Kwoniella shandongensis</name>
    <dbReference type="NCBI Taxonomy" id="1734106"/>
    <lineage>
        <taxon>Eukaryota</taxon>
        <taxon>Fungi</taxon>
        <taxon>Dikarya</taxon>
        <taxon>Basidiomycota</taxon>
        <taxon>Agaricomycotina</taxon>
        <taxon>Tremellomycetes</taxon>
        <taxon>Tremellales</taxon>
        <taxon>Cryptococcaceae</taxon>
        <taxon>Kwoniella</taxon>
    </lineage>
</organism>
<dbReference type="AlphaFoldDB" id="A0A5M6BX19"/>
<dbReference type="GeneID" id="43589621"/>
<gene>
    <name evidence="1" type="ORF">CI109_105077</name>
</gene>
<reference evidence="1" key="2">
    <citation type="submission" date="2024-01" db="EMBL/GenBank/DDBJ databases">
        <title>Comparative genomics of Cryptococcus and Kwoniella reveals pathogenesis evolution and contrasting modes of karyotype evolution via chromosome fusion or intercentromeric recombination.</title>
        <authorList>
            <person name="Coelho M.A."/>
            <person name="David-Palma M."/>
            <person name="Shea T."/>
            <person name="Bowers K."/>
            <person name="McGinley-Smith S."/>
            <person name="Mohammad A.W."/>
            <person name="Gnirke A."/>
            <person name="Yurkov A.M."/>
            <person name="Nowrousian M."/>
            <person name="Sun S."/>
            <person name="Cuomo C.A."/>
            <person name="Heitman J."/>
        </authorList>
    </citation>
    <scope>NUCLEOTIDE SEQUENCE</scope>
    <source>
        <strain evidence="1">CBS 12478</strain>
    </source>
</reference>